<evidence type="ECO:0000313" key="3">
    <source>
        <dbReference type="Proteomes" id="UP000433089"/>
    </source>
</evidence>
<evidence type="ECO:0000256" key="1">
    <source>
        <dbReference type="SAM" id="Phobius"/>
    </source>
</evidence>
<proteinExistence type="predicted"/>
<organism evidence="2 3">
    <name type="scientific">Bacillus altitudinis</name>
    <dbReference type="NCBI Taxonomy" id="293387"/>
    <lineage>
        <taxon>Bacteria</taxon>
        <taxon>Bacillati</taxon>
        <taxon>Bacillota</taxon>
        <taxon>Bacilli</taxon>
        <taxon>Bacillales</taxon>
        <taxon>Bacillaceae</taxon>
        <taxon>Bacillus</taxon>
    </lineage>
</organism>
<sequence length="51" mass="6273">MPYLLKKCLRYAENFTYKWVNGVLLGVVVLTFIKNWFSRGDCRWRLYRLQL</sequence>
<dbReference type="Proteomes" id="UP000433089">
    <property type="component" value="Unassembled WGS sequence"/>
</dbReference>
<evidence type="ECO:0000313" key="2">
    <source>
        <dbReference type="EMBL" id="VXC31914.1"/>
    </source>
</evidence>
<reference evidence="2 3" key="1">
    <citation type="submission" date="2019-10" db="EMBL/GenBank/DDBJ databases">
        <authorList>
            <person name="Karimi E."/>
        </authorList>
    </citation>
    <scope>NUCLEOTIDE SEQUENCE [LARGE SCALE GENOMIC DNA]</scope>
    <source>
        <strain evidence="2">Bacillus sp. 348</strain>
    </source>
</reference>
<dbReference type="AlphaFoldDB" id="A0A653XP73"/>
<feature type="transmembrane region" description="Helical" evidence="1">
    <location>
        <begin position="19"/>
        <end position="37"/>
    </location>
</feature>
<name>A0A653XP73_BACAB</name>
<keyword evidence="1" id="KW-1133">Transmembrane helix</keyword>
<protein>
    <submittedName>
        <fullName evidence="2">Uncharacterized protein</fullName>
    </submittedName>
</protein>
<accession>A0A653XP73</accession>
<dbReference type="EMBL" id="CABWLH010000010">
    <property type="protein sequence ID" value="VXC31914.1"/>
    <property type="molecule type" value="Genomic_DNA"/>
</dbReference>
<gene>
    <name evidence="2" type="ORF">BACI348_50856</name>
</gene>
<keyword evidence="1" id="KW-0472">Membrane</keyword>
<keyword evidence="1" id="KW-0812">Transmembrane</keyword>